<organism evidence="2 3">
    <name type="scientific">Luethyella okanaganae</name>
    <dbReference type="NCBI Taxonomy" id="69372"/>
    <lineage>
        <taxon>Bacteria</taxon>
        <taxon>Bacillati</taxon>
        <taxon>Actinomycetota</taxon>
        <taxon>Actinomycetes</taxon>
        <taxon>Micrococcales</taxon>
        <taxon>Microbacteriaceae</taxon>
        <taxon>Luethyella</taxon>
    </lineage>
</organism>
<accession>A0ABW1VI21</accession>
<protein>
    <submittedName>
        <fullName evidence="2">ImmA/IrrE family metallo-endopeptidase</fullName>
    </submittedName>
</protein>
<dbReference type="Gene3D" id="1.10.10.2910">
    <property type="match status" value="1"/>
</dbReference>
<evidence type="ECO:0000259" key="1">
    <source>
        <dbReference type="Pfam" id="PF06114"/>
    </source>
</evidence>
<dbReference type="InterPro" id="IPR010359">
    <property type="entry name" value="IrrE_HExxH"/>
</dbReference>
<evidence type="ECO:0000313" key="3">
    <source>
        <dbReference type="Proteomes" id="UP001596306"/>
    </source>
</evidence>
<dbReference type="Pfam" id="PF06114">
    <property type="entry name" value="Peptidase_M78"/>
    <property type="match status" value="1"/>
</dbReference>
<name>A0ABW1VI21_9MICO</name>
<comment type="caution">
    <text evidence="2">The sequence shown here is derived from an EMBL/GenBank/DDBJ whole genome shotgun (WGS) entry which is preliminary data.</text>
</comment>
<evidence type="ECO:0000313" key="2">
    <source>
        <dbReference type="EMBL" id="MFC6356527.1"/>
    </source>
</evidence>
<dbReference type="EMBL" id="JBHSTP010000002">
    <property type="protein sequence ID" value="MFC6356527.1"/>
    <property type="molecule type" value="Genomic_DNA"/>
</dbReference>
<gene>
    <name evidence="2" type="ORF">ACFQB0_10450</name>
</gene>
<dbReference type="RefSeq" id="WP_386731065.1">
    <property type="nucleotide sequence ID" value="NZ_JBHSTP010000002.1"/>
</dbReference>
<sequence>MPADSQLGCSVAGGYRPSPPTLVVTESMSWRRQQFTLLHELGHHLQRTDIDLGTAIVGHRDPEAFEEACCDEFAAQVLLPDDLIESRLRWEGVTARNAVELFKESNASRAAICVRLAGQLKSAGVVAVLDPDANVTFAARHGSTFPPARGSNQYANPLVRAVFEETDIARVIARDNAVIWYRSGVPSDQLYGQAAWAGDRLFIVMVEYSAPWKSISLPQGKTIERPPALLQRCEHCGAEFEVTTVCRVCRHPHCPKGHCSCPAAS</sequence>
<feature type="domain" description="IrrE N-terminal-like" evidence="1">
    <location>
        <begin position="15"/>
        <end position="116"/>
    </location>
</feature>
<keyword evidence="3" id="KW-1185">Reference proteome</keyword>
<proteinExistence type="predicted"/>
<dbReference type="Proteomes" id="UP001596306">
    <property type="component" value="Unassembled WGS sequence"/>
</dbReference>
<reference evidence="3" key="1">
    <citation type="journal article" date="2019" name="Int. J. Syst. Evol. Microbiol.">
        <title>The Global Catalogue of Microorganisms (GCM) 10K type strain sequencing project: providing services to taxonomists for standard genome sequencing and annotation.</title>
        <authorList>
            <consortium name="The Broad Institute Genomics Platform"/>
            <consortium name="The Broad Institute Genome Sequencing Center for Infectious Disease"/>
            <person name="Wu L."/>
            <person name="Ma J."/>
        </authorList>
    </citation>
    <scope>NUCLEOTIDE SEQUENCE [LARGE SCALE GENOMIC DNA]</scope>
    <source>
        <strain evidence="3">CCUG 43304</strain>
    </source>
</reference>